<protein>
    <submittedName>
        <fullName evidence="1">Uncharacterized protein</fullName>
    </submittedName>
</protein>
<proteinExistence type="predicted"/>
<dbReference type="AlphaFoldDB" id="A0A2P2QCI5"/>
<accession>A0A2P2QCI5</accession>
<reference evidence="1" key="1">
    <citation type="submission" date="2018-02" db="EMBL/GenBank/DDBJ databases">
        <title>Rhizophora mucronata_Transcriptome.</title>
        <authorList>
            <person name="Meera S.P."/>
            <person name="Sreeshan A."/>
            <person name="Augustine A."/>
        </authorList>
    </citation>
    <scope>NUCLEOTIDE SEQUENCE</scope>
    <source>
        <tissue evidence="1">Leaf</tissue>
    </source>
</reference>
<evidence type="ECO:0000313" key="1">
    <source>
        <dbReference type="EMBL" id="MBX64706.1"/>
    </source>
</evidence>
<organism evidence="1">
    <name type="scientific">Rhizophora mucronata</name>
    <name type="common">Asiatic mangrove</name>
    <dbReference type="NCBI Taxonomy" id="61149"/>
    <lineage>
        <taxon>Eukaryota</taxon>
        <taxon>Viridiplantae</taxon>
        <taxon>Streptophyta</taxon>
        <taxon>Embryophyta</taxon>
        <taxon>Tracheophyta</taxon>
        <taxon>Spermatophyta</taxon>
        <taxon>Magnoliopsida</taxon>
        <taxon>eudicotyledons</taxon>
        <taxon>Gunneridae</taxon>
        <taxon>Pentapetalae</taxon>
        <taxon>rosids</taxon>
        <taxon>fabids</taxon>
        <taxon>Malpighiales</taxon>
        <taxon>Rhizophoraceae</taxon>
        <taxon>Rhizophora</taxon>
    </lineage>
</organism>
<dbReference type="EMBL" id="GGEC01084222">
    <property type="protein sequence ID" value="MBX64706.1"/>
    <property type="molecule type" value="Transcribed_RNA"/>
</dbReference>
<sequence length="50" mass="6008">MLNNIESIYNFPKIQRAFLNSIYQEIQVLHFFCAKEVSDLSFYPSYNSFH</sequence>
<name>A0A2P2QCI5_RHIMU</name>